<accession>A0A8J8B5Q0</accession>
<proteinExistence type="predicted"/>
<dbReference type="Proteomes" id="UP000681356">
    <property type="component" value="Unassembled WGS sequence"/>
</dbReference>
<dbReference type="EMBL" id="JAGTUU010000001">
    <property type="protein sequence ID" value="MBS0123166.1"/>
    <property type="molecule type" value="Genomic_DNA"/>
</dbReference>
<evidence type="ECO:0000313" key="3">
    <source>
        <dbReference type="Proteomes" id="UP000681356"/>
    </source>
</evidence>
<organism evidence="2 3">
    <name type="scientific">Thetidibacter halocola</name>
    <dbReference type="NCBI Taxonomy" id="2827239"/>
    <lineage>
        <taxon>Bacteria</taxon>
        <taxon>Pseudomonadati</taxon>
        <taxon>Pseudomonadota</taxon>
        <taxon>Alphaproteobacteria</taxon>
        <taxon>Rhodobacterales</taxon>
        <taxon>Roseobacteraceae</taxon>
        <taxon>Thetidibacter</taxon>
    </lineage>
</organism>
<dbReference type="RefSeq" id="WP_212535123.1">
    <property type="nucleotide sequence ID" value="NZ_JAGTUU010000001.1"/>
</dbReference>
<reference evidence="2" key="1">
    <citation type="submission" date="2021-04" db="EMBL/GenBank/DDBJ databases">
        <authorList>
            <person name="Yoon J."/>
        </authorList>
    </citation>
    <scope>NUCLEOTIDE SEQUENCE</scope>
    <source>
        <strain evidence="2">KMU-90</strain>
    </source>
</reference>
<protein>
    <submittedName>
        <fullName evidence="2">DUF4177 domain-containing protein</fullName>
    </submittedName>
</protein>
<comment type="caution">
    <text evidence="2">The sequence shown here is derived from an EMBL/GenBank/DDBJ whole genome shotgun (WGS) entry which is preliminary data.</text>
</comment>
<feature type="region of interest" description="Disordered" evidence="1">
    <location>
        <begin position="76"/>
        <end position="132"/>
    </location>
</feature>
<evidence type="ECO:0000256" key="1">
    <source>
        <dbReference type="SAM" id="MobiDB-lite"/>
    </source>
</evidence>
<sequence>MPYEYKVVPAPARGAKRKGARTAEDRFALTIEAQINTLAAEGWEYLRCDTLPSEERSGLTQTQTVWRNLLVFRRGTAAQADAPTPPRMLTAPRTDEGDDLDTAEDTTPDGQDTNTPLPGILRARARQATGQD</sequence>
<dbReference type="AlphaFoldDB" id="A0A8J8B5Q0"/>
<name>A0A8J8B5Q0_9RHOB</name>
<evidence type="ECO:0000313" key="2">
    <source>
        <dbReference type="EMBL" id="MBS0123166.1"/>
    </source>
</evidence>
<gene>
    <name evidence="2" type="ORF">KB874_03380</name>
</gene>
<feature type="compositionally biased region" description="Acidic residues" evidence="1">
    <location>
        <begin position="96"/>
        <end position="107"/>
    </location>
</feature>
<keyword evidence="3" id="KW-1185">Reference proteome</keyword>